<dbReference type="InterPro" id="IPR031801">
    <property type="entry name" value="VIR_N"/>
</dbReference>
<comment type="caution">
    <text evidence="8">The sequence shown here is derived from an EMBL/GenBank/DDBJ whole genome shotgun (WGS) entry which is preliminary data.</text>
</comment>
<feature type="compositionally biased region" description="Low complexity" evidence="6">
    <location>
        <begin position="343"/>
        <end position="352"/>
    </location>
</feature>
<feature type="region of interest" description="Disordered" evidence="6">
    <location>
        <begin position="143"/>
        <end position="294"/>
    </location>
</feature>
<protein>
    <recommendedName>
        <fullName evidence="7">Virilizer N-terminal domain-containing protein</fullName>
    </recommendedName>
</protein>
<comment type="subcellular location">
    <subcellularLocation>
        <location evidence="1">Nucleus</location>
    </subcellularLocation>
</comment>
<dbReference type="Pfam" id="PF15912">
    <property type="entry name" value="VIR_N"/>
    <property type="match status" value="1"/>
</dbReference>
<evidence type="ECO:0000313" key="9">
    <source>
        <dbReference type="Proteomes" id="UP001165289"/>
    </source>
</evidence>
<accession>A0AAV7K9P4</accession>
<evidence type="ECO:0000256" key="3">
    <source>
        <dbReference type="ARBA" id="ARBA00022664"/>
    </source>
</evidence>
<keyword evidence="3" id="KW-0507">mRNA processing</keyword>
<organism evidence="8 9">
    <name type="scientific">Oopsacas minuta</name>
    <dbReference type="NCBI Taxonomy" id="111878"/>
    <lineage>
        <taxon>Eukaryota</taxon>
        <taxon>Metazoa</taxon>
        <taxon>Porifera</taxon>
        <taxon>Hexactinellida</taxon>
        <taxon>Hexasterophora</taxon>
        <taxon>Lyssacinosida</taxon>
        <taxon>Leucopsacidae</taxon>
        <taxon>Oopsacas</taxon>
    </lineage>
</organism>
<evidence type="ECO:0000313" key="8">
    <source>
        <dbReference type="EMBL" id="KAI6657751.1"/>
    </source>
</evidence>
<dbReference type="EMBL" id="JAKMXF010000111">
    <property type="protein sequence ID" value="KAI6657751.1"/>
    <property type="molecule type" value="Genomic_DNA"/>
</dbReference>
<evidence type="ECO:0000256" key="2">
    <source>
        <dbReference type="ARBA" id="ARBA00008371"/>
    </source>
</evidence>
<dbReference type="AlphaFoldDB" id="A0AAV7K9P4"/>
<dbReference type="InterPro" id="IPR026736">
    <property type="entry name" value="Virilizer"/>
</dbReference>
<dbReference type="GO" id="GO:0036396">
    <property type="term" value="C:RNA N6-methyladenosine methyltransferase complex"/>
    <property type="evidence" value="ECO:0007669"/>
    <property type="project" value="TreeGrafter"/>
</dbReference>
<feature type="region of interest" description="Disordered" evidence="6">
    <location>
        <begin position="331"/>
        <end position="360"/>
    </location>
</feature>
<dbReference type="PANTHER" id="PTHR23185:SF0">
    <property type="entry name" value="PROTEIN VIRILIZER HOMOLOG"/>
    <property type="match status" value="1"/>
</dbReference>
<evidence type="ECO:0000259" key="7">
    <source>
        <dbReference type="Pfam" id="PF15912"/>
    </source>
</evidence>
<evidence type="ECO:0000256" key="5">
    <source>
        <dbReference type="ARBA" id="ARBA00023242"/>
    </source>
</evidence>
<comment type="similarity">
    <text evidence="2">Belongs to the vir family.</text>
</comment>
<dbReference type="GO" id="GO:0003723">
    <property type="term" value="F:RNA binding"/>
    <property type="evidence" value="ECO:0007669"/>
    <property type="project" value="TreeGrafter"/>
</dbReference>
<feature type="compositionally biased region" description="Basic and acidic residues" evidence="6">
    <location>
        <begin position="263"/>
        <end position="276"/>
    </location>
</feature>
<evidence type="ECO:0000256" key="6">
    <source>
        <dbReference type="SAM" id="MobiDB-lite"/>
    </source>
</evidence>
<evidence type="ECO:0000256" key="1">
    <source>
        <dbReference type="ARBA" id="ARBA00004123"/>
    </source>
</evidence>
<sequence length="490" mass="54578">MSQSQEMAGAPAVPEQFNIEYLLFCHTFNHTEDHISEEDLKMDMVTFPYPVYITELRIIPINHRSPEGMGKQMGQTQPSESELTIYVDNVYNLQAAVFETFGVLKYDTKHFMLKATTLTAATKLLVHGIYTSITLCLYGSPAKPPEQGAEPPPLPKLLPPPPVDSKPPLPTHPATDPLPIPKEPSKKQATKSATPTEKGSVPPPLPHTPSSTPENKPAVSKAKRAKHSRDEKKTPVETHNASGDKLSDYSLVRSDIGEDDSTRDDMLASGDLRETSGHSYNTMEETLDDSNDQTEQDMLIEDSWSMSFNPSHCQFSPLKFSRNIFSSKAEHSINESSRHRSSSHTASSSKSKGANRLRELTRRYRSPPNNEKFVFILEDVVTTMSSGHRTGLSHSDVGDHVIQALVTWTGHSLDLSKIKTMPLAVNVRFLRAGLKLFSLLVSCGETAVKLMLRHNMLNLLMCMLESDLKRSVIYMYIRMLGSIPEISQYA</sequence>
<keyword evidence="5" id="KW-0539">Nucleus</keyword>
<keyword evidence="9" id="KW-1185">Reference proteome</keyword>
<feature type="compositionally biased region" description="Pro residues" evidence="6">
    <location>
        <begin position="150"/>
        <end position="182"/>
    </location>
</feature>
<dbReference type="GO" id="GO:0008380">
    <property type="term" value="P:RNA splicing"/>
    <property type="evidence" value="ECO:0007669"/>
    <property type="project" value="UniProtKB-KW"/>
</dbReference>
<proteinExistence type="inferred from homology"/>
<feature type="compositionally biased region" description="Acidic residues" evidence="6">
    <location>
        <begin position="285"/>
        <end position="294"/>
    </location>
</feature>
<name>A0AAV7K9P4_9METZ</name>
<feature type="domain" description="Virilizer N-terminal" evidence="7">
    <location>
        <begin position="21"/>
        <end position="274"/>
    </location>
</feature>
<dbReference type="PANTHER" id="PTHR23185">
    <property type="entry name" value="PROTEIN VIRILIZER HOMOLOG"/>
    <property type="match status" value="1"/>
</dbReference>
<dbReference type="GO" id="GO:0006397">
    <property type="term" value="P:mRNA processing"/>
    <property type="evidence" value="ECO:0007669"/>
    <property type="project" value="UniProtKB-KW"/>
</dbReference>
<evidence type="ECO:0000256" key="4">
    <source>
        <dbReference type="ARBA" id="ARBA00023187"/>
    </source>
</evidence>
<dbReference type="Proteomes" id="UP001165289">
    <property type="component" value="Unassembled WGS sequence"/>
</dbReference>
<dbReference type="GO" id="GO:0005634">
    <property type="term" value="C:nucleus"/>
    <property type="evidence" value="ECO:0007669"/>
    <property type="project" value="UniProtKB-SubCell"/>
</dbReference>
<keyword evidence="4" id="KW-0508">mRNA splicing</keyword>
<gene>
    <name evidence="8" type="ORF">LOD99_495</name>
</gene>
<reference evidence="8 9" key="1">
    <citation type="journal article" date="2023" name="BMC Biol.">
        <title>The compact genome of the sponge Oopsacas minuta (Hexactinellida) is lacking key metazoan core genes.</title>
        <authorList>
            <person name="Santini S."/>
            <person name="Schenkelaars Q."/>
            <person name="Jourda C."/>
            <person name="Duchesne M."/>
            <person name="Belahbib H."/>
            <person name="Rocher C."/>
            <person name="Selva M."/>
            <person name="Riesgo A."/>
            <person name="Vervoort M."/>
            <person name="Leys S.P."/>
            <person name="Kodjabachian L."/>
            <person name="Le Bivic A."/>
            <person name="Borchiellini C."/>
            <person name="Claverie J.M."/>
            <person name="Renard E."/>
        </authorList>
    </citation>
    <scope>NUCLEOTIDE SEQUENCE [LARGE SCALE GENOMIC DNA]</scope>
    <source>
        <strain evidence="8">SPO-2</strain>
    </source>
</reference>